<dbReference type="PANTHER" id="PTHR32182">
    <property type="entry name" value="DNA REPLICATION AND REPAIR PROTEIN RECF"/>
    <property type="match status" value="1"/>
</dbReference>
<feature type="non-terminal residue" evidence="2">
    <location>
        <position position="99"/>
    </location>
</feature>
<dbReference type="GO" id="GO:0006302">
    <property type="term" value="P:double-strand break repair"/>
    <property type="evidence" value="ECO:0007669"/>
    <property type="project" value="TreeGrafter"/>
</dbReference>
<dbReference type="PANTHER" id="PTHR32182:SF0">
    <property type="entry name" value="DNA REPLICATION AND REPAIR PROTEIN RECF"/>
    <property type="match status" value="1"/>
</dbReference>
<dbReference type="EMBL" id="DMAN01000214">
    <property type="protein sequence ID" value="HAE27429.1"/>
    <property type="molecule type" value="Genomic_DNA"/>
</dbReference>
<name>A0A3B9GY99_9PROT</name>
<dbReference type="InterPro" id="IPR003395">
    <property type="entry name" value="RecF/RecN/SMC_N"/>
</dbReference>
<dbReference type="SUPFAM" id="SSF52540">
    <property type="entry name" value="P-loop containing nucleoside triphosphate hydrolases"/>
    <property type="match status" value="1"/>
</dbReference>
<dbReference type="Proteomes" id="UP000259610">
    <property type="component" value="Unassembled WGS sequence"/>
</dbReference>
<evidence type="ECO:0000313" key="3">
    <source>
        <dbReference type="Proteomes" id="UP000259610"/>
    </source>
</evidence>
<dbReference type="Pfam" id="PF02463">
    <property type="entry name" value="SMC_N"/>
    <property type="match status" value="1"/>
</dbReference>
<dbReference type="GO" id="GO:0000731">
    <property type="term" value="P:DNA synthesis involved in DNA repair"/>
    <property type="evidence" value="ECO:0007669"/>
    <property type="project" value="TreeGrafter"/>
</dbReference>
<sequence length="99" mass="10204">MTALTRLSLTDFRNYASLTLPLDGRHVCLYGANGAGKTNLLEAVSQLGPGRGLRSSTLPDMARSGSAGSWTVAATLADEHKVGVTLDTSGGSSKRVVGL</sequence>
<feature type="domain" description="RecF/RecN/SMC N-terminal" evidence="1">
    <location>
        <begin position="4"/>
        <end position="67"/>
    </location>
</feature>
<dbReference type="InterPro" id="IPR027417">
    <property type="entry name" value="P-loop_NTPase"/>
</dbReference>
<evidence type="ECO:0000259" key="1">
    <source>
        <dbReference type="Pfam" id="PF02463"/>
    </source>
</evidence>
<protein>
    <submittedName>
        <fullName evidence="2">DNA replication and repair protein RecF</fullName>
    </submittedName>
</protein>
<proteinExistence type="predicted"/>
<dbReference type="AlphaFoldDB" id="A0A3B9GY99"/>
<organism evidence="2 3">
    <name type="scientific">Hyphomonas adhaerens</name>
    <dbReference type="NCBI Taxonomy" id="81029"/>
    <lineage>
        <taxon>Bacteria</taxon>
        <taxon>Pseudomonadati</taxon>
        <taxon>Pseudomonadota</taxon>
        <taxon>Alphaproteobacteria</taxon>
        <taxon>Hyphomonadales</taxon>
        <taxon>Hyphomonadaceae</taxon>
        <taxon>Hyphomonas</taxon>
    </lineage>
</organism>
<dbReference type="Gene3D" id="3.40.50.300">
    <property type="entry name" value="P-loop containing nucleotide triphosphate hydrolases"/>
    <property type="match status" value="1"/>
</dbReference>
<evidence type="ECO:0000313" key="2">
    <source>
        <dbReference type="EMBL" id="HAE27429.1"/>
    </source>
</evidence>
<reference evidence="2 3" key="1">
    <citation type="journal article" date="2018" name="Nat. Biotechnol.">
        <title>A standardized bacterial taxonomy based on genome phylogeny substantially revises the tree of life.</title>
        <authorList>
            <person name="Parks D.H."/>
            <person name="Chuvochina M."/>
            <person name="Waite D.W."/>
            <person name="Rinke C."/>
            <person name="Skarshewski A."/>
            <person name="Chaumeil P.A."/>
            <person name="Hugenholtz P."/>
        </authorList>
    </citation>
    <scope>NUCLEOTIDE SEQUENCE [LARGE SCALE GENOMIC DNA]</scope>
    <source>
        <strain evidence="2">UBA8733</strain>
    </source>
</reference>
<accession>A0A3B9GY99</accession>
<comment type="caution">
    <text evidence="2">The sequence shown here is derived from an EMBL/GenBank/DDBJ whole genome shotgun (WGS) entry which is preliminary data.</text>
</comment>
<gene>
    <name evidence="2" type="ORF">DCG58_09735</name>
</gene>